<dbReference type="GO" id="GO:0007165">
    <property type="term" value="P:signal transduction"/>
    <property type="evidence" value="ECO:0007669"/>
    <property type="project" value="InterPro"/>
</dbReference>
<keyword evidence="2" id="KW-0675">Receptor</keyword>
<gene>
    <name evidence="2" type="primary">MRGA-11</name>
</gene>
<evidence type="ECO:0000259" key="1">
    <source>
        <dbReference type="PROSITE" id="PS50104"/>
    </source>
</evidence>
<dbReference type="Gene3D" id="3.40.50.10140">
    <property type="entry name" value="Toll/interleukin-1 receptor homology (TIR) domain"/>
    <property type="match status" value="1"/>
</dbReference>
<dbReference type="InterPro" id="IPR000157">
    <property type="entry name" value="TIR_dom"/>
</dbReference>
<evidence type="ECO:0000313" key="2">
    <source>
        <dbReference type="EMBL" id="BAD93319.1"/>
    </source>
</evidence>
<sequence>EVFLSFRSHDTLIIFISHLVQTPRGRCIILGENNDRNPRLLYRFEKGFRNLVTPISLVIYEEIYALSTWCHDKIDEIVSSILSPERQRNLPVFYDVDP</sequence>
<feature type="non-terminal residue" evidence="2">
    <location>
        <position position="1"/>
    </location>
</feature>
<dbReference type="EMBL" id="AB191240">
    <property type="protein sequence ID" value="BAD93319.1"/>
    <property type="molecule type" value="Genomic_DNA"/>
</dbReference>
<dbReference type="InterPro" id="IPR035897">
    <property type="entry name" value="Toll_tir_struct_dom_sf"/>
</dbReference>
<feature type="domain" description="TIR" evidence="1">
    <location>
        <begin position="1"/>
        <end position="98"/>
    </location>
</feature>
<dbReference type="AlphaFoldDB" id="Q588W2"/>
<dbReference type="PROSITE" id="PS50104">
    <property type="entry name" value="TIR"/>
    <property type="match status" value="1"/>
</dbReference>
<protein>
    <submittedName>
        <fullName evidence="2">Toll/interleukin-1 receptor-like protein</fullName>
    </submittedName>
</protein>
<accession>Q588W2</accession>
<dbReference type="SUPFAM" id="SSF52200">
    <property type="entry name" value="Toll/Interleukin receptor TIR domain"/>
    <property type="match status" value="1"/>
</dbReference>
<feature type="non-terminal residue" evidence="2">
    <location>
        <position position="98"/>
    </location>
</feature>
<reference evidence="2" key="1">
    <citation type="submission" date="2004-09" db="EMBL/GenBank/DDBJ databases">
        <title>Identification and Characterization of Resistance Gene Analogues in Melon.</title>
        <authorList>
            <person name="Daryono B.S."/>
            <person name="Natsuaki K.T."/>
        </authorList>
    </citation>
    <scope>NUCLEOTIDE SEQUENCE</scope>
    <source>
        <tissue evidence="2">Leaf</tissue>
    </source>
</reference>
<dbReference type="SMR" id="Q588W2"/>
<organism evidence="2">
    <name type="scientific">Cucumis melo</name>
    <name type="common">Muskmelon</name>
    <dbReference type="NCBI Taxonomy" id="3656"/>
    <lineage>
        <taxon>Eukaryota</taxon>
        <taxon>Viridiplantae</taxon>
        <taxon>Streptophyta</taxon>
        <taxon>Embryophyta</taxon>
        <taxon>Tracheophyta</taxon>
        <taxon>Spermatophyta</taxon>
        <taxon>Magnoliopsida</taxon>
        <taxon>eudicotyledons</taxon>
        <taxon>Gunneridae</taxon>
        <taxon>Pentapetalae</taxon>
        <taxon>rosids</taxon>
        <taxon>fabids</taxon>
        <taxon>Cucurbitales</taxon>
        <taxon>Cucurbitaceae</taxon>
        <taxon>Benincaseae</taxon>
        <taxon>Cucumis</taxon>
    </lineage>
</organism>
<proteinExistence type="predicted"/>
<name>Q588W2_CUCME</name>